<dbReference type="InterPro" id="IPR010982">
    <property type="entry name" value="Lambda_DNA-bd_dom_sf"/>
</dbReference>
<dbReference type="EMBL" id="JASHIF010000008">
    <property type="protein sequence ID" value="MDI9859655.1"/>
    <property type="molecule type" value="Genomic_DNA"/>
</dbReference>
<proteinExistence type="predicted"/>
<dbReference type="Gene3D" id="1.10.260.40">
    <property type="entry name" value="lambda repressor-like DNA-binding domains"/>
    <property type="match status" value="1"/>
</dbReference>
<protein>
    <submittedName>
        <fullName evidence="1">Helix-turn-helix transcriptional regulator</fullName>
    </submittedName>
</protein>
<evidence type="ECO:0000313" key="1">
    <source>
        <dbReference type="EMBL" id="MDI9859655.1"/>
    </source>
</evidence>
<accession>A0ABT6Y7W9</accession>
<dbReference type="RefSeq" id="WP_283344558.1">
    <property type="nucleotide sequence ID" value="NZ_JASHIF010000008.1"/>
</dbReference>
<keyword evidence="2" id="KW-1185">Reference proteome</keyword>
<sequence length="142" mass="16202">METTISQRFEALIKALKMNNNSFANSIGKSPSNIKFVVDGSSKPGFDLLEQVLKTYPNVNSDWLLRGEGEMFKQTEKVVAEPTLWQTLKENYENRIEELQYTISIQKQLLGKFKPVPRRPGAGKVIYFFPDLLEEKIMAAEA</sequence>
<comment type="caution">
    <text evidence="1">The sequence shown here is derived from an EMBL/GenBank/DDBJ whole genome shotgun (WGS) entry which is preliminary data.</text>
</comment>
<evidence type="ECO:0000313" key="2">
    <source>
        <dbReference type="Proteomes" id="UP001236507"/>
    </source>
</evidence>
<reference evidence="1 2" key="1">
    <citation type="submission" date="2023-05" db="EMBL/GenBank/DDBJ databases">
        <title>Novel species of genus Flectobacillus isolated from stream in China.</title>
        <authorList>
            <person name="Lu H."/>
        </authorList>
    </citation>
    <scope>NUCLEOTIDE SEQUENCE [LARGE SCALE GENOMIC DNA]</scope>
    <source>
        <strain evidence="1 2">KCTC 42575</strain>
    </source>
</reference>
<organism evidence="1 2">
    <name type="scientific">Flectobacillus roseus</name>
    <dbReference type="NCBI Taxonomy" id="502259"/>
    <lineage>
        <taxon>Bacteria</taxon>
        <taxon>Pseudomonadati</taxon>
        <taxon>Bacteroidota</taxon>
        <taxon>Cytophagia</taxon>
        <taxon>Cytophagales</taxon>
        <taxon>Flectobacillaceae</taxon>
        <taxon>Flectobacillus</taxon>
    </lineage>
</organism>
<name>A0ABT6Y7W9_9BACT</name>
<gene>
    <name evidence="1" type="ORF">QM524_10570</name>
</gene>
<dbReference type="Proteomes" id="UP001236507">
    <property type="component" value="Unassembled WGS sequence"/>
</dbReference>